<dbReference type="GO" id="GO:0003700">
    <property type="term" value="F:DNA-binding transcription factor activity"/>
    <property type="evidence" value="ECO:0007669"/>
    <property type="project" value="TreeGrafter"/>
</dbReference>
<dbReference type="PATRIC" id="fig|76936.10.peg.1432"/>
<dbReference type="InterPro" id="IPR050397">
    <property type="entry name" value="Env_Response_Regulators"/>
</dbReference>
<sequence>MQRLFDTLTHIGQKRHYNAGELLFFEGECVSSLLLLTQGEVRLYKSKTDIDDSECTLHIITAPSLIAEMPFFMRLKYPSNAQCMQPCEIIKIRLEIFHTHILQDVQMCSLFITSLCHKIQILESHINAHNQNLQTRLLAYLNAHKDLLHTQTQRQIAQSLNVSPESLSRTLKMLKNKGIITTIKGKIQIL</sequence>
<feature type="domain" description="HTH crp-type" evidence="5">
    <location>
        <begin position="131"/>
        <end position="190"/>
    </location>
</feature>
<keyword evidence="1" id="KW-0805">Transcription regulation</keyword>
<reference evidence="7 8" key="1">
    <citation type="journal article" date="2014" name="Genome Announc.">
        <title>Draft genome sequences of eight enterohepatic helicobacter species isolated from both laboratory and wild rodents.</title>
        <authorList>
            <person name="Sheh A."/>
            <person name="Shen Z."/>
            <person name="Fox J.G."/>
        </authorList>
    </citation>
    <scope>NUCLEOTIDE SEQUENCE [LARGE SCALE GENOMIC DNA]</scope>
    <source>
        <strain evidence="7 8">MIT 98-6810</strain>
    </source>
</reference>
<evidence type="ECO:0000256" key="2">
    <source>
        <dbReference type="ARBA" id="ARBA00023125"/>
    </source>
</evidence>
<organism evidence="6 9">
    <name type="scientific">Helicobacter typhlonius</name>
    <dbReference type="NCBI Taxonomy" id="76936"/>
    <lineage>
        <taxon>Bacteria</taxon>
        <taxon>Pseudomonadati</taxon>
        <taxon>Campylobacterota</taxon>
        <taxon>Epsilonproteobacteria</taxon>
        <taxon>Campylobacterales</taxon>
        <taxon>Helicobacteraceae</taxon>
        <taxon>Helicobacter</taxon>
    </lineage>
</organism>
<dbReference type="AlphaFoldDB" id="A0A099UGB3"/>
<evidence type="ECO:0000313" key="9">
    <source>
        <dbReference type="Proteomes" id="UP000064525"/>
    </source>
</evidence>
<dbReference type="Proteomes" id="UP000029925">
    <property type="component" value="Unassembled WGS sequence"/>
</dbReference>
<dbReference type="InterPro" id="IPR000595">
    <property type="entry name" value="cNMP-bd_dom"/>
</dbReference>
<dbReference type="GO" id="GO:0005829">
    <property type="term" value="C:cytosol"/>
    <property type="evidence" value="ECO:0007669"/>
    <property type="project" value="TreeGrafter"/>
</dbReference>
<evidence type="ECO:0000313" key="8">
    <source>
        <dbReference type="Proteomes" id="UP000029925"/>
    </source>
</evidence>
<evidence type="ECO:0000259" key="5">
    <source>
        <dbReference type="PROSITE" id="PS51063"/>
    </source>
</evidence>
<reference evidence="9" key="3">
    <citation type="submission" date="2015-11" db="EMBL/GenBank/DDBJ databases">
        <authorList>
            <person name="Anvar S.Y."/>
        </authorList>
    </citation>
    <scope>NUCLEOTIDE SEQUENCE [LARGE SCALE GENOMIC DNA]</scope>
</reference>
<dbReference type="PANTHER" id="PTHR24567">
    <property type="entry name" value="CRP FAMILY TRANSCRIPTIONAL REGULATORY PROTEIN"/>
    <property type="match status" value="1"/>
</dbReference>
<dbReference type="RefSeq" id="WP_034327330.1">
    <property type="nucleotide sequence ID" value="NZ_CAJTQN010000002.1"/>
</dbReference>
<dbReference type="SUPFAM" id="SSF46785">
    <property type="entry name" value="Winged helix' DNA-binding domain"/>
    <property type="match status" value="1"/>
</dbReference>
<dbReference type="CDD" id="cd00038">
    <property type="entry name" value="CAP_ED"/>
    <property type="match status" value="1"/>
</dbReference>
<feature type="domain" description="Cyclic nucleotide-binding" evidence="4">
    <location>
        <begin position="1"/>
        <end position="97"/>
    </location>
</feature>
<evidence type="ECO:0000313" key="7">
    <source>
        <dbReference type="EMBL" id="TLD79288.1"/>
    </source>
</evidence>
<dbReference type="Proteomes" id="UP000064525">
    <property type="component" value="Chromosome I"/>
</dbReference>
<dbReference type="SUPFAM" id="SSF51206">
    <property type="entry name" value="cAMP-binding domain-like"/>
    <property type="match status" value="1"/>
</dbReference>
<dbReference type="STRING" id="76936.BN2458_PEG1467"/>
<dbReference type="EMBL" id="LN907858">
    <property type="protein sequence ID" value="CUU40350.1"/>
    <property type="molecule type" value="Genomic_DNA"/>
</dbReference>
<evidence type="ECO:0000259" key="4">
    <source>
        <dbReference type="PROSITE" id="PS50042"/>
    </source>
</evidence>
<dbReference type="OrthoDB" id="9815457at2"/>
<keyword evidence="3" id="KW-0804">Transcription</keyword>
<dbReference type="GO" id="GO:0003677">
    <property type="term" value="F:DNA binding"/>
    <property type="evidence" value="ECO:0007669"/>
    <property type="project" value="UniProtKB-KW"/>
</dbReference>
<protein>
    <submittedName>
        <fullName evidence="7">Crp/Fnr family transcriptional regulator</fullName>
    </submittedName>
</protein>
<evidence type="ECO:0000256" key="3">
    <source>
        <dbReference type="ARBA" id="ARBA00023163"/>
    </source>
</evidence>
<name>A0A099UGB3_9HELI</name>
<dbReference type="InterPro" id="IPR012318">
    <property type="entry name" value="HTH_CRP"/>
</dbReference>
<dbReference type="Pfam" id="PF13545">
    <property type="entry name" value="HTH_Crp_2"/>
    <property type="match status" value="1"/>
</dbReference>
<accession>A0A099UGB3</accession>
<proteinExistence type="predicted"/>
<dbReference type="PROSITE" id="PS51063">
    <property type="entry name" value="HTH_CRP_2"/>
    <property type="match status" value="1"/>
</dbReference>
<keyword evidence="8" id="KW-1185">Reference proteome</keyword>
<gene>
    <name evidence="6" type="ORF">BN2458_PEG1467</name>
    <name evidence="7" type="ORF">LS75_001720</name>
</gene>
<dbReference type="InterPro" id="IPR014710">
    <property type="entry name" value="RmlC-like_jellyroll"/>
</dbReference>
<dbReference type="InterPro" id="IPR018490">
    <property type="entry name" value="cNMP-bd_dom_sf"/>
</dbReference>
<dbReference type="KEGG" id="hty:BN2458_PEG1467"/>
<dbReference type="PROSITE" id="PS50042">
    <property type="entry name" value="CNMP_BINDING_3"/>
    <property type="match status" value="1"/>
</dbReference>
<dbReference type="InterPro" id="IPR036390">
    <property type="entry name" value="WH_DNA-bd_sf"/>
</dbReference>
<dbReference type="Gene3D" id="2.60.120.10">
    <property type="entry name" value="Jelly Rolls"/>
    <property type="match status" value="1"/>
</dbReference>
<dbReference type="PANTHER" id="PTHR24567:SF26">
    <property type="entry name" value="REGULATORY PROTEIN YEIL"/>
    <property type="match status" value="1"/>
</dbReference>
<evidence type="ECO:0000256" key="1">
    <source>
        <dbReference type="ARBA" id="ARBA00023015"/>
    </source>
</evidence>
<dbReference type="Pfam" id="PF00027">
    <property type="entry name" value="cNMP_binding"/>
    <property type="match status" value="1"/>
</dbReference>
<dbReference type="EMBL" id="JRPF02000002">
    <property type="protein sequence ID" value="TLD79288.1"/>
    <property type="molecule type" value="Genomic_DNA"/>
</dbReference>
<keyword evidence="2" id="KW-0238">DNA-binding</keyword>
<evidence type="ECO:0000313" key="6">
    <source>
        <dbReference type="EMBL" id="CUU40350.1"/>
    </source>
</evidence>
<reference evidence="6" key="2">
    <citation type="submission" date="2015-11" db="EMBL/GenBank/DDBJ databases">
        <authorList>
            <person name="Zhang Y."/>
            <person name="Guo Z."/>
        </authorList>
    </citation>
    <scope>NUCLEOTIDE SEQUENCE</scope>
    <source>
        <strain evidence="6">1</strain>
    </source>
</reference>